<accession>T1CQA2</accession>
<reference evidence="2" key="1">
    <citation type="journal article" date="2013" name="Genome">
        <title>Draft Genome Sequences of Porphyromonas crevioricanis JCM 15906T and Porphyromonas cansulci JCM 13913T Isolated from a Canine Oral Cavity.</title>
        <authorList>
            <person name="Sakamoto M."/>
            <person name="Tanaka N."/>
            <person name="Shiwa Y."/>
            <person name="Yoshikawa H."/>
            <person name="Ohkuma M."/>
        </authorList>
    </citation>
    <scope>NUCLEOTIDE SEQUENCE [LARGE SCALE GENOMIC DNA]</scope>
    <source>
        <strain evidence="2">JCM 15906</strain>
    </source>
</reference>
<protein>
    <submittedName>
        <fullName evidence="1">Uncharacterized protein</fullName>
    </submittedName>
</protein>
<dbReference type="Proteomes" id="UP000018031">
    <property type="component" value="Unassembled WGS sequence"/>
</dbReference>
<dbReference type="EMBL" id="BAOU01000023">
    <property type="protein sequence ID" value="GAD05253.1"/>
    <property type="molecule type" value="Genomic_DNA"/>
</dbReference>
<name>T1CQA2_9PORP</name>
<dbReference type="AlphaFoldDB" id="T1CQA2"/>
<organism evidence="1 2">
    <name type="scientific">Porphyromonas crevioricanis JCM 15906</name>
    <dbReference type="NCBI Taxonomy" id="1305617"/>
    <lineage>
        <taxon>Bacteria</taxon>
        <taxon>Pseudomonadati</taxon>
        <taxon>Bacteroidota</taxon>
        <taxon>Bacteroidia</taxon>
        <taxon>Bacteroidales</taxon>
        <taxon>Porphyromonadaceae</taxon>
        <taxon>Porphyromonas</taxon>
    </lineage>
</organism>
<reference evidence="1 2" key="2">
    <citation type="journal article" date="2013" name="Genome Announc.">
        <title>Draft Genome Sequences of Porphyromonas crevioricanis JCM 15906T and Porphyromonas cansulci JCM 13913T Isolated from a Canine Oral Cavity.</title>
        <authorList>
            <person name="Sakamoto M."/>
            <person name="Tanaka N."/>
            <person name="Shiwa Y."/>
            <person name="Yoshikawa H."/>
            <person name="Ohkuma M."/>
        </authorList>
    </citation>
    <scope>NUCLEOTIDE SEQUENCE [LARGE SCALE GENOMIC DNA]</scope>
    <source>
        <strain evidence="1 2">JCM 15906</strain>
    </source>
</reference>
<evidence type="ECO:0000313" key="2">
    <source>
        <dbReference type="Proteomes" id="UP000018031"/>
    </source>
</evidence>
<sequence>MIHNSFLLRIDKHFSQTIHSNKNVIEETFGHFFISYLHNDTKMREKMGQKISICWLHKCQLLFFHKNSLSSDYLIISLEGKER</sequence>
<evidence type="ECO:0000313" key="1">
    <source>
        <dbReference type="EMBL" id="GAD05253.1"/>
    </source>
</evidence>
<proteinExistence type="predicted"/>
<comment type="caution">
    <text evidence="1">The sequence shown here is derived from an EMBL/GenBank/DDBJ whole genome shotgun (WGS) entry which is preliminary data.</text>
</comment>
<gene>
    <name evidence="1" type="ORF">PORCRE_953</name>
</gene>